<keyword evidence="2" id="KW-0472">Membrane</keyword>
<reference evidence="4" key="2">
    <citation type="submission" date="2021-04" db="EMBL/GenBank/DDBJ databases">
        <authorList>
            <person name="Gilroy R."/>
        </authorList>
    </citation>
    <scope>NUCLEOTIDE SEQUENCE</scope>
    <source>
        <strain evidence="4">CHK193-4272</strain>
    </source>
</reference>
<comment type="similarity">
    <text evidence="1">Belongs to the CapA family.</text>
</comment>
<feature type="transmembrane region" description="Helical" evidence="2">
    <location>
        <begin position="5"/>
        <end position="25"/>
    </location>
</feature>
<keyword evidence="2" id="KW-1133">Transmembrane helix</keyword>
<keyword evidence="2" id="KW-0812">Transmembrane</keyword>
<dbReference type="SMART" id="SM00854">
    <property type="entry name" value="PGA_cap"/>
    <property type="match status" value="1"/>
</dbReference>
<reference evidence="4" key="1">
    <citation type="journal article" date="2021" name="PeerJ">
        <title>Extensive microbial diversity within the chicken gut microbiome revealed by metagenomics and culture.</title>
        <authorList>
            <person name="Gilroy R."/>
            <person name="Ravi A."/>
            <person name="Getino M."/>
            <person name="Pursley I."/>
            <person name="Horton D.L."/>
            <person name="Alikhan N.F."/>
            <person name="Baker D."/>
            <person name="Gharbi K."/>
            <person name="Hall N."/>
            <person name="Watson M."/>
            <person name="Adriaenssens E.M."/>
            <person name="Foster-Nyarko E."/>
            <person name="Jarju S."/>
            <person name="Secka A."/>
            <person name="Antonio M."/>
            <person name="Oren A."/>
            <person name="Chaudhuri R.R."/>
            <person name="La Ragione R."/>
            <person name="Hildebrand F."/>
            <person name="Pallen M.J."/>
        </authorList>
    </citation>
    <scope>NUCLEOTIDE SEQUENCE</scope>
    <source>
        <strain evidence="4">CHK193-4272</strain>
    </source>
</reference>
<dbReference type="PANTHER" id="PTHR33393">
    <property type="entry name" value="POLYGLUTAMINE SYNTHESIS ACCESSORY PROTEIN RV0574C-RELATED"/>
    <property type="match status" value="1"/>
</dbReference>
<dbReference type="EMBL" id="DXIE01000046">
    <property type="protein sequence ID" value="HIV62810.1"/>
    <property type="molecule type" value="Genomic_DNA"/>
</dbReference>
<dbReference type="InterPro" id="IPR029052">
    <property type="entry name" value="Metallo-depent_PP-like"/>
</dbReference>
<evidence type="ECO:0000256" key="1">
    <source>
        <dbReference type="ARBA" id="ARBA00005662"/>
    </source>
</evidence>
<evidence type="ECO:0000313" key="5">
    <source>
        <dbReference type="Proteomes" id="UP000886808"/>
    </source>
</evidence>
<dbReference type="InterPro" id="IPR019079">
    <property type="entry name" value="Capsule_synth_CapA"/>
</dbReference>
<dbReference type="Gene3D" id="3.60.21.10">
    <property type="match status" value="1"/>
</dbReference>
<sequence>MKRNVIAVFLMIFMAVGIAITFVIGNRDVSSLNQNNTTQEIPSSDDDNKQVVAEDITATLAVCGDIMSHMPQTNDAWSITENKYDYSTMISGAAEWVSKADYAVANLETTFAGSPDYSGYPAFNTPDELSDALKQAGFDMLLTANNHSMDRGYDGLVRTLDVLDERGIAHVGTYRTQEERDKNSGVLVADVGGISVAFLGYTYGTNGIPVADDKMFSINLFNTDYMTNTSNLNREKLLQDLNYAQSLNTDLIAVMIHWGTEYQIQQNSYQQEVAQFLFDNGADIILGGHPHVLQPMKLYIKTEQNGEQTQGFICYSLGNFISAQKDRYTDTTVVLNLELEKDGKTGKSQVKSYNYVPMLMLNRGSGADVRFELLDVYKTLSQNLDDTQLNNRLNQAITDCHNILGENEDKGKIAA</sequence>
<accession>A0A9D1PJI4</accession>
<organism evidence="4 5">
    <name type="scientific">Candidatus Butyricicoccus avistercoris</name>
    <dbReference type="NCBI Taxonomy" id="2838518"/>
    <lineage>
        <taxon>Bacteria</taxon>
        <taxon>Bacillati</taxon>
        <taxon>Bacillota</taxon>
        <taxon>Clostridia</taxon>
        <taxon>Eubacteriales</taxon>
        <taxon>Butyricicoccaceae</taxon>
        <taxon>Butyricicoccus</taxon>
    </lineage>
</organism>
<dbReference type="CDD" id="cd07381">
    <property type="entry name" value="MPP_CapA"/>
    <property type="match status" value="1"/>
</dbReference>
<gene>
    <name evidence="4" type="ORF">H9746_08235</name>
</gene>
<dbReference type="InterPro" id="IPR052169">
    <property type="entry name" value="CW_Biosynth-Accessory"/>
</dbReference>
<dbReference type="SUPFAM" id="SSF56300">
    <property type="entry name" value="Metallo-dependent phosphatases"/>
    <property type="match status" value="1"/>
</dbReference>
<dbReference type="AlphaFoldDB" id="A0A9D1PJI4"/>
<comment type="caution">
    <text evidence="4">The sequence shown here is derived from an EMBL/GenBank/DDBJ whole genome shotgun (WGS) entry which is preliminary data.</text>
</comment>
<feature type="domain" description="Capsule synthesis protein CapA" evidence="3">
    <location>
        <begin position="59"/>
        <end position="324"/>
    </location>
</feature>
<dbReference type="Pfam" id="PF09587">
    <property type="entry name" value="PGA_cap"/>
    <property type="match status" value="1"/>
</dbReference>
<dbReference type="Proteomes" id="UP000886808">
    <property type="component" value="Unassembled WGS sequence"/>
</dbReference>
<protein>
    <submittedName>
        <fullName evidence="4">CapA family protein</fullName>
    </submittedName>
</protein>
<evidence type="ECO:0000259" key="3">
    <source>
        <dbReference type="SMART" id="SM00854"/>
    </source>
</evidence>
<evidence type="ECO:0000256" key="2">
    <source>
        <dbReference type="SAM" id="Phobius"/>
    </source>
</evidence>
<name>A0A9D1PJI4_9FIRM</name>
<evidence type="ECO:0000313" key="4">
    <source>
        <dbReference type="EMBL" id="HIV62810.1"/>
    </source>
</evidence>
<proteinExistence type="inferred from homology"/>
<dbReference type="PANTHER" id="PTHR33393:SF12">
    <property type="entry name" value="CAPSULE BIOSYNTHESIS PROTEIN CAPA"/>
    <property type="match status" value="1"/>
</dbReference>